<protein>
    <submittedName>
        <fullName evidence="1">Uncharacterized protein</fullName>
    </submittedName>
</protein>
<organism evidence="1 2">
    <name type="scientific">Mediterraneibacter gnavus</name>
    <name type="common">Ruminococcus gnavus</name>
    <dbReference type="NCBI Taxonomy" id="33038"/>
    <lineage>
        <taxon>Bacteria</taxon>
        <taxon>Bacillati</taxon>
        <taxon>Bacillota</taxon>
        <taxon>Clostridia</taxon>
        <taxon>Lachnospirales</taxon>
        <taxon>Lachnospiraceae</taxon>
        <taxon>Mediterraneibacter</taxon>
    </lineage>
</organism>
<dbReference type="RefSeq" id="WP_226982391.1">
    <property type="nucleotide sequence ID" value="NZ_JAJBOM010000292.1"/>
</dbReference>
<comment type="caution">
    <text evidence="1">The sequence shown here is derived from an EMBL/GenBank/DDBJ whole genome shotgun (WGS) entry which is preliminary data.</text>
</comment>
<evidence type="ECO:0000313" key="2">
    <source>
        <dbReference type="Proteomes" id="UP001297370"/>
    </source>
</evidence>
<reference evidence="1" key="1">
    <citation type="submission" date="2021-10" db="EMBL/GenBank/DDBJ databases">
        <title>Collection of gut derived symbiotic bacterial strains cultured from healthy donors.</title>
        <authorList>
            <person name="Lin H."/>
            <person name="Littmann E."/>
            <person name="Claire K."/>
            <person name="Pamer E."/>
        </authorList>
    </citation>
    <scope>NUCLEOTIDE SEQUENCE</scope>
    <source>
        <strain evidence="1">MSK.23.18</strain>
    </source>
</reference>
<feature type="non-terminal residue" evidence="1">
    <location>
        <position position="68"/>
    </location>
</feature>
<accession>A0AAJ1B9K4</accession>
<name>A0AAJ1B9K4_MEDGN</name>
<evidence type="ECO:0000313" key="1">
    <source>
        <dbReference type="EMBL" id="MCB5621387.1"/>
    </source>
</evidence>
<proteinExistence type="predicted"/>
<gene>
    <name evidence="1" type="ORF">LIQ08_20025</name>
</gene>
<dbReference type="EMBL" id="JAJBOM010000292">
    <property type="protein sequence ID" value="MCB5621387.1"/>
    <property type="molecule type" value="Genomic_DNA"/>
</dbReference>
<dbReference type="Proteomes" id="UP001297370">
    <property type="component" value="Unassembled WGS sequence"/>
</dbReference>
<sequence>NEGKFKVEETVPNGYTASSRYEQEFTLDGYIDRSVFTAVIEGKEVNVKLSSTLADNHYIKYEVDGVPD</sequence>
<dbReference type="AlphaFoldDB" id="A0AAJ1B9K4"/>
<feature type="non-terminal residue" evidence="1">
    <location>
        <position position="1"/>
    </location>
</feature>